<protein>
    <submittedName>
        <fullName evidence="2">DUF262 domain-containing protein</fullName>
    </submittedName>
</protein>
<dbReference type="AlphaFoldDB" id="A0A368TWG5"/>
<dbReference type="PANTHER" id="PTHR35149:SF1">
    <property type="entry name" value="DUF5655 DOMAIN-CONTAINING PROTEIN"/>
    <property type="match status" value="1"/>
</dbReference>
<sequence>MKEGSTLTFVELINKVDSIQIPILQRDYAQGREEVTEVRRQFLNSIKRTLLDEYSSQPLDLDFIYGNFEGSGPFFFSVLDGQQRLTTLFLLHWYLAVKEGHLRNFQESFLSDSGSKFTYKVRVSASEFFNALAAADDIVLSKGQNSISDLIVDRQWFFLSWQSDPTVKACLTMLDAIHQHLFDCEVSMYERLTDTEQPRIIFQYLNLESFGLSDDLYIKMNARGKPLSDFENFKAWLCSHLEKISAGKRIERKLDQQWTDLFWKISQELDVEFDRLYLRLFNLMAFYQACETVEGGYEALDQTWKTWLQRLRTTSGYIPADDFEMFASFDEENLHRVELVLDYFFMNSANDDALQVFKDAVTSDDYVSQTKFYSCVRFIQTIGSLENWTEEVEEHFSRWNRVTGNLINNHRIDELSPFISSIRGLVELSKHHQGLYEFLAENVLEFGFSKEQREEESRKAKLIISDQSWESLLANYEKHCYLQGKVGFLLDMAIDAEEMVADQINFKKMASKVAILLSDKILRSNDFLLERALLTLDDYLVQDRGNRYSFCIPNRSTYRERSENWLRVVKKKAFKRLVRKVGKDVETSLRKIVANANCGGWRQLVIEHPEAIRYCSRRLIHKKGNQIYLLSKSTFRGYHAELRTFILERHLREMDKEEELSAEISDFGYIEVYGDESAYLWIEWEDEDFYIYYDIEGFTLWDDEEDPNQVEMPVILENLIDEVFPEEALA</sequence>
<comment type="caution">
    <text evidence="2">The sequence shown here is derived from an EMBL/GenBank/DDBJ whole genome shotgun (WGS) entry which is preliminary data.</text>
</comment>
<dbReference type="PANTHER" id="PTHR35149">
    <property type="entry name" value="SLL5132 PROTEIN"/>
    <property type="match status" value="1"/>
</dbReference>
<evidence type="ECO:0000313" key="3">
    <source>
        <dbReference type="Proteomes" id="UP000253204"/>
    </source>
</evidence>
<dbReference type="InterPro" id="IPR004919">
    <property type="entry name" value="GmrSD_N"/>
</dbReference>
<dbReference type="Pfam" id="PF03235">
    <property type="entry name" value="GmrSD_N"/>
    <property type="match status" value="1"/>
</dbReference>
<accession>A0A368TWG5</accession>
<evidence type="ECO:0000313" key="2">
    <source>
        <dbReference type="EMBL" id="RCV89044.1"/>
    </source>
</evidence>
<feature type="domain" description="GmrSD restriction endonucleases N-terminal" evidence="1">
    <location>
        <begin position="11"/>
        <end position="237"/>
    </location>
</feature>
<organism evidence="2 3">
    <name type="scientific">Vreelandella rituensis</name>
    <dbReference type="NCBI Taxonomy" id="2282306"/>
    <lineage>
        <taxon>Bacteria</taxon>
        <taxon>Pseudomonadati</taxon>
        <taxon>Pseudomonadota</taxon>
        <taxon>Gammaproteobacteria</taxon>
        <taxon>Oceanospirillales</taxon>
        <taxon>Halomonadaceae</taxon>
        <taxon>Vreelandella</taxon>
    </lineage>
</organism>
<name>A0A368TWG5_9GAMM</name>
<gene>
    <name evidence="2" type="ORF">DU506_13525</name>
</gene>
<dbReference type="Proteomes" id="UP000253204">
    <property type="component" value="Unassembled WGS sequence"/>
</dbReference>
<keyword evidence="3" id="KW-1185">Reference proteome</keyword>
<dbReference type="RefSeq" id="WP_114487440.1">
    <property type="nucleotide sequence ID" value="NZ_CBCSHM010000020.1"/>
</dbReference>
<dbReference type="EMBL" id="QPIJ01000034">
    <property type="protein sequence ID" value="RCV89044.1"/>
    <property type="molecule type" value="Genomic_DNA"/>
</dbReference>
<evidence type="ECO:0000259" key="1">
    <source>
        <dbReference type="Pfam" id="PF03235"/>
    </source>
</evidence>
<proteinExistence type="predicted"/>
<reference evidence="2 3" key="1">
    <citation type="submission" date="2018-07" db="EMBL/GenBank/DDBJ databases">
        <title>Halomonas rutogse sp. nov., isolated from Lake TangqianCo on Tibetan Plateau.</title>
        <authorList>
            <person name="Lu H."/>
            <person name="Xing P."/>
            <person name="Wu Q."/>
        </authorList>
    </citation>
    <scope>NUCLEOTIDE SEQUENCE [LARGE SCALE GENOMIC DNA]</scope>
    <source>
        <strain evidence="2 3">TQ8S</strain>
    </source>
</reference>
<dbReference type="OrthoDB" id="8094406at2"/>